<reference evidence="2 3" key="1">
    <citation type="submission" date="2020-05" db="EMBL/GenBank/DDBJ databases">
        <authorList>
            <person name="Kim M.K."/>
        </authorList>
    </citation>
    <scope>NUCLEOTIDE SEQUENCE [LARGE SCALE GENOMIC DNA]</scope>
    <source>
        <strain evidence="2 3">BT25</strain>
    </source>
</reference>
<dbReference type="Proteomes" id="UP000550508">
    <property type="component" value="Unassembled WGS sequence"/>
</dbReference>
<comment type="caution">
    <text evidence="2">The sequence shown here is derived from an EMBL/GenBank/DDBJ whole genome shotgun (WGS) entry which is preliminary data.</text>
</comment>
<sequence length="108" mass="12913">MTETEDIERKAKRAAYMRAWRAKNPPLLNAKRKAKAAEKMRKWRKQNPLSAEKKAKEAARAKQWRDANPEKYRDQQNGWYAKNRERILAKDRERRRARKQLGPLPSQV</sequence>
<feature type="compositionally biased region" description="Basic and acidic residues" evidence="1">
    <location>
        <begin position="82"/>
        <end position="94"/>
    </location>
</feature>
<organism evidence="2 3">
    <name type="scientific">Phyllobacterium pellucidum</name>
    <dbReference type="NCBI Taxonomy" id="2740464"/>
    <lineage>
        <taxon>Bacteria</taxon>
        <taxon>Pseudomonadati</taxon>
        <taxon>Pseudomonadota</taxon>
        <taxon>Alphaproteobacteria</taxon>
        <taxon>Hyphomicrobiales</taxon>
        <taxon>Phyllobacteriaceae</taxon>
        <taxon>Phyllobacterium</taxon>
    </lineage>
</organism>
<protein>
    <submittedName>
        <fullName evidence="2">Uncharacterized protein</fullName>
    </submittedName>
</protein>
<gene>
    <name evidence="2" type="ORF">HQ945_05125</name>
</gene>
<dbReference type="EMBL" id="JABUMX010000001">
    <property type="protein sequence ID" value="NTS30629.1"/>
    <property type="molecule type" value="Genomic_DNA"/>
</dbReference>
<evidence type="ECO:0000313" key="2">
    <source>
        <dbReference type="EMBL" id="NTS30629.1"/>
    </source>
</evidence>
<keyword evidence="3" id="KW-1185">Reference proteome</keyword>
<evidence type="ECO:0000256" key="1">
    <source>
        <dbReference type="SAM" id="MobiDB-lite"/>
    </source>
</evidence>
<proteinExistence type="predicted"/>
<feature type="compositionally biased region" description="Basic and acidic residues" evidence="1">
    <location>
        <begin position="51"/>
        <end position="74"/>
    </location>
</feature>
<dbReference type="AlphaFoldDB" id="A0A849VPE7"/>
<evidence type="ECO:0000313" key="3">
    <source>
        <dbReference type="Proteomes" id="UP000550508"/>
    </source>
</evidence>
<accession>A0A849VPE7</accession>
<name>A0A849VPE7_9HYPH</name>
<dbReference type="RefSeq" id="WP_174207709.1">
    <property type="nucleotide sequence ID" value="NZ_JABUMX010000001.1"/>
</dbReference>
<feature type="region of interest" description="Disordered" evidence="1">
    <location>
        <begin position="41"/>
        <end position="108"/>
    </location>
</feature>